<dbReference type="PANTHER" id="PTHR43289">
    <property type="entry name" value="MITOGEN-ACTIVATED PROTEIN KINASE KINASE KINASE 20-RELATED"/>
    <property type="match status" value="1"/>
</dbReference>
<dbReference type="EMBL" id="CP095749">
    <property type="protein sequence ID" value="WEB43665.1"/>
    <property type="molecule type" value="Genomic_DNA"/>
</dbReference>
<evidence type="ECO:0000256" key="4">
    <source>
        <dbReference type="ARBA" id="ARBA00022741"/>
    </source>
</evidence>
<keyword evidence="10" id="KW-1185">Reference proteome</keyword>
<evidence type="ECO:0000256" key="1">
    <source>
        <dbReference type="ARBA" id="ARBA00012513"/>
    </source>
</evidence>
<organism evidence="9 10">
    <name type="scientific">Streptomyces yunnanensis</name>
    <dbReference type="NCBI Taxonomy" id="156453"/>
    <lineage>
        <taxon>Bacteria</taxon>
        <taxon>Bacillati</taxon>
        <taxon>Actinomycetota</taxon>
        <taxon>Actinomycetes</taxon>
        <taxon>Kitasatosporales</taxon>
        <taxon>Streptomycetaceae</taxon>
        <taxon>Streptomyces</taxon>
    </lineage>
</organism>
<evidence type="ECO:0000256" key="5">
    <source>
        <dbReference type="ARBA" id="ARBA00022777"/>
    </source>
</evidence>
<reference evidence="9 10" key="1">
    <citation type="submission" date="2022-03" db="EMBL/GenBank/DDBJ databases">
        <title>Streptomyces yunnanensis P86,complete genome.</title>
        <authorList>
            <person name="Chen S."/>
            <person name="Zhang Q."/>
        </authorList>
    </citation>
    <scope>NUCLEOTIDE SEQUENCE [LARGE SCALE GENOMIC DNA]</scope>
    <source>
        <strain evidence="9 10">P86</strain>
    </source>
</reference>
<keyword evidence="3" id="KW-0808">Transferase</keyword>
<evidence type="ECO:0000256" key="6">
    <source>
        <dbReference type="ARBA" id="ARBA00022840"/>
    </source>
</evidence>
<sequence>MGEDVLGGRYRLVRLIGRGGMGAVHEAVDTGLDRRVAVKRLLSVGGPDAASTALRRFRREAQGLARISHPGVVHVYDSGVHEGTPYIVMELLDGVGLAELVESHGPLPPPLAAEVGLGMCRALAAAHAAGVLHRDVKPTNVAITRAGRVVLQDFGLARLVEEPAITQAGALIGTPQYMAPDLMRGELPGAAADLYGLGACLYLMLTGTPPLGTEAVDVGALVELAVGPGVPRLAGRAGGGLPEELARLVDALCRQDPRDRPSAAETEAALAELLDADDGRGLRELVARCVREQAVEFVYSPPALDASAPELLDWAAIPQSEPAGPDVHRQLTLSDGTRQLLLRSMSAESARSRQREAVNLVLRGDIQEAVRMITAVAQVCASALGPDHPTTLTSQYWQAVCLARLGAGAEALELFSRVNAATEHRRGRDRD</sequence>
<dbReference type="InterPro" id="IPR000719">
    <property type="entry name" value="Prot_kinase_dom"/>
</dbReference>
<evidence type="ECO:0000256" key="3">
    <source>
        <dbReference type="ARBA" id="ARBA00022679"/>
    </source>
</evidence>
<dbReference type="Pfam" id="PF00069">
    <property type="entry name" value="Pkinase"/>
    <property type="match status" value="1"/>
</dbReference>
<evidence type="ECO:0000256" key="7">
    <source>
        <dbReference type="PROSITE-ProRule" id="PRU10141"/>
    </source>
</evidence>
<keyword evidence="6 7" id="KW-0067">ATP-binding</keyword>
<name>A0ABY8AIA3_9ACTN</name>
<dbReference type="Proteomes" id="UP001218629">
    <property type="component" value="Chromosome"/>
</dbReference>
<feature type="binding site" evidence="7">
    <location>
        <position position="39"/>
    </location>
    <ligand>
        <name>ATP</name>
        <dbReference type="ChEBI" id="CHEBI:30616"/>
    </ligand>
</feature>
<keyword evidence="4 7" id="KW-0547">Nucleotide-binding</keyword>
<dbReference type="InterPro" id="IPR011009">
    <property type="entry name" value="Kinase-like_dom_sf"/>
</dbReference>
<keyword evidence="5 9" id="KW-0418">Kinase</keyword>
<dbReference type="EC" id="2.7.11.1" evidence="1"/>
<dbReference type="GO" id="GO:0016301">
    <property type="term" value="F:kinase activity"/>
    <property type="evidence" value="ECO:0007669"/>
    <property type="project" value="UniProtKB-KW"/>
</dbReference>
<gene>
    <name evidence="9" type="ORF">MOV08_33255</name>
</gene>
<dbReference type="SMART" id="SM00220">
    <property type="entry name" value="S_TKc"/>
    <property type="match status" value="1"/>
</dbReference>
<protein>
    <recommendedName>
        <fullName evidence="1">non-specific serine/threonine protein kinase</fullName>
        <ecNumber evidence="1">2.7.11.1</ecNumber>
    </recommendedName>
</protein>
<feature type="domain" description="Protein kinase" evidence="8">
    <location>
        <begin position="10"/>
        <end position="274"/>
    </location>
</feature>
<evidence type="ECO:0000259" key="8">
    <source>
        <dbReference type="PROSITE" id="PS50011"/>
    </source>
</evidence>
<dbReference type="CDD" id="cd14014">
    <property type="entry name" value="STKc_PknB_like"/>
    <property type="match status" value="1"/>
</dbReference>
<dbReference type="Gene3D" id="3.30.200.20">
    <property type="entry name" value="Phosphorylase Kinase, domain 1"/>
    <property type="match status" value="1"/>
</dbReference>
<keyword evidence="2" id="KW-0723">Serine/threonine-protein kinase</keyword>
<dbReference type="SUPFAM" id="SSF48452">
    <property type="entry name" value="TPR-like"/>
    <property type="match status" value="1"/>
</dbReference>
<proteinExistence type="predicted"/>
<dbReference type="Gene3D" id="1.25.40.10">
    <property type="entry name" value="Tetratricopeptide repeat domain"/>
    <property type="match status" value="1"/>
</dbReference>
<accession>A0ABY8AIA3</accession>
<dbReference type="RefSeq" id="WP_052287015.1">
    <property type="nucleotide sequence ID" value="NZ_CP095749.1"/>
</dbReference>
<evidence type="ECO:0000256" key="2">
    <source>
        <dbReference type="ARBA" id="ARBA00022527"/>
    </source>
</evidence>
<dbReference type="InterPro" id="IPR017441">
    <property type="entry name" value="Protein_kinase_ATP_BS"/>
</dbReference>
<dbReference type="InterPro" id="IPR011990">
    <property type="entry name" value="TPR-like_helical_dom_sf"/>
</dbReference>
<dbReference type="PROSITE" id="PS50011">
    <property type="entry name" value="PROTEIN_KINASE_DOM"/>
    <property type="match status" value="1"/>
</dbReference>
<evidence type="ECO:0000313" key="10">
    <source>
        <dbReference type="Proteomes" id="UP001218629"/>
    </source>
</evidence>
<evidence type="ECO:0000313" key="9">
    <source>
        <dbReference type="EMBL" id="WEB43665.1"/>
    </source>
</evidence>
<dbReference type="PROSITE" id="PS00107">
    <property type="entry name" value="PROTEIN_KINASE_ATP"/>
    <property type="match status" value="1"/>
</dbReference>
<dbReference type="PANTHER" id="PTHR43289:SF6">
    <property type="entry name" value="SERINE_THREONINE-PROTEIN KINASE NEKL-3"/>
    <property type="match status" value="1"/>
</dbReference>
<dbReference type="SUPFAM" id="SSF56112">
    <property type="entry name" value="Protein kinase-like (PK-like)"/>
    <property type="match status" value="1"/>
</dbReference>
<dbReference type="Gene3D" id="1.10.510.10">
    <property type="entry name" value="Transferase(Phosphotransferase) domain 1"/>
    <property type="match status" value="1"/>
</dbReference>